<protein>
    <submittedName>
        <fullName evidence="11">Phospho-sugar mutase</fullName>
        <ecNumber evidence="11">5.4.2.-</ecNumber>
    </submittedName>
</protein>
<evidence type="ECO:0000256" key="7">
    <source>
        <dbReference type="RuleBase" id="RU004326"/>
    </source>
</evidence>
<feature type="domain" description="Alpha-D-phosphohexomutase alpha/beta/alpha" evidence="8">
    <location>
        <begin position="49"/>
        <end position="183"/>
    </location>
</feature>
<dbReference type="SUPFAM" id="SSF55957">
    <property type="entry name" value="Phosphoglucomutase, C-terminal domain"/>
    <property type="match status" value="1"/>
</dbReference>
<proteinExistence type="inferred from homology"/>
<dbReference type="Pfam" id="PF02878">
    <property type="entry name" value="PGM_PMM_I"/>
    <property type="match status" value="1"/>
</dbReference>
<dbReference type="GO" id="GO:0000287">
    <property type="term" value="F:magnesium ion binding"/>
    <property type="evidence" value="ECO:0007669"/>
    <property type="project" value="InterPro"/>
</dbReference>
<dbReference type="GO" id="GO:0006166">
    <property type="term" value="P:purine ribonucleoside salvage"/>
    <property type="evidence" value="ECO:0007669"/>
    <property type="project" value="TreeGrafter"/>
</dbReference>
<comment type="similarity">
    <text evidence="2 7">Belongs to the phosphohexose mutase family.</text>
</comment>
<evidence type="ECO:0000259" key="8">
    <source>
        <dbReference type="Pfam" id="PF02878"/>
    </source>
</evidence>
<evidence type="ECO:0000313" key="12">
    <source>
        <dbReference type="Proteomes" id="UP001324634"/>
    </source>
</evidence>
<dbReference type="InterPro" id="IPR005845">
    <property type="entry name" value="A-D-PHexomutase_a/b/a-II"/>
</dbReference>
<dbReference type="InterPro" id="IPR005844">
    <property type="entry name" value="A-D-PHexomutase_a/b/a-I"/>
</dbReference>
<evidence type="ECO:0000256" key="5">
    <source>
        <dbReference type="ARBA" id="ARBA00022842"/>
    </source>
</evidence>
<reference evidence="11 12" key="1">
    <citation type="submission" date="2023-11" db="EMBL/GenBank/DDBJ databases">
        <title>Peredibacter starrii A3.12.</title>
        <authorList>
            <person name="Mitchell R.J."/>
        </authorList>
    </citation>
    <scope>NUCLEOTIDE SEQUENCE [LARGE SCALE GENOMIC DNA]</scope>
    <source>
        <strain evidence="11 12">A3.12</strain>
    </source>
</reference>
<keyword evidence="3" id="KW-0597">Phosphoprotein</keyword>
<organism evidence="11 12">
    <name type="scientific">Peredibacter starrii</name>
    <dbReference type="NCBI Taxonomy" id="28202"/>
    <lineage>
        <taxon>Bacteria</taxon>
        <taxon>Pseudomonadati</taxon>
        <taxon>Bdellovibrionota</taxon>
        <taxon>Bacteriovoracia</taxon>
        <taxon>Bacteriovoracales</taxon>
        <taxon>Bacteriovoracaceae</taxon>
        <taxon>Peredibacter</taxon>
    </lineage>
</organism>
<dbReference type="GO" id="GO:0008973">
    <property type="term" value="F:phosphopentomutase activity"/>
    <property type="evidence" value="ECO:0007669"/>
    <property type="project" value="TreeGrafter"/>
</dbReference>
<dbReference type="PROSITE" id="PS00710">
    <property type="entry name" value="PGM_PMM"/>
    <property type="match status" value="1"/>
</dbReference>
<dbReference type="InterPro" id="IPR016055">
    <property type="entry name" value="A-D-PHexomutase_a/b/a-I/II/III"/>
</dbReference>
<keyword evidence="5 7" id="KW-0460">Magnesium</keyword>
<feature type="domain" description="Alpha-D-phosphohexomutase alpha/beta/alpha" evidence="9">
    <location>
        <begin position="230"/>
        <end position="320"/>
    </location>
</feature>
<evidence type="ECO:0000256" key="1">
    <source>
        <dbReference type="ARBA" id="ARBA00001946"/>
    </source>
</evidence>
<feature type="domain" description="Alpha-D-phosphohexomutase alpha/beta/alpha" evidence="10">
    <location>
        <begin position="329"/>
        <end position="456"/>
    </location>
</feature>
<evidence type="ECO:0000256" key="4">
    <source>
        <dbReference type="ARBA" id="ARBA00022723"/>
    </source>
</evidence>
<dbReference type="EC" id="5.4.2.-" evidence="11"/>
<evidence type="ECO:0000313" key="11">
    <source>
        <dbReference type="EMBL" id="WPU64575.1"/>
    </source>
</evidence>
<dbReference type="CDD" id="cd05799">
    <property type="entry name" value="PGM2"/>
    <property type="match status" value="1"/>
</dbReference>
<keyword evidence="6 11" id="KW-0413">Isomerase</keyword>
<dbReference type="Pfam" id="PF02880">
    <property type="entry name" value="PGM_PMM_III"/>
    <property type="match status" value="1"/>
</dbReference>
<dbReference type="InterPro" id="IPR036900">
    <property type="entry name" value="A-D-PHexomutase_C_sf"/>
</dbReference>
<dbReference type="RefSeq" id="WP_321393613.1">
    <property type="nucleotide sequence ID" value="NZ_CP139487.1"/>
</dbReference>
<dbReference type="InterPro" id="IPR005846">
    <property type="entry name" value="A-D-PHexomutase_a/b/a-III"/>
</dbReference>
<dbReference type="SUPFAM" id="SSF53738">
    <property type="entry name" value="Phosphoglucomutase, first 3 domains"/>
    <property type="match status" value="3"/>
</dbReference>
<comment type="cofactor">
    <cofactor evidence="1">
        <name>Mg(2+)</name>
        <dbReference type="ChEBI" id="CHEBI:18420"/>
    </cofactor>
</comment>
<evidence type="ECO:0000256" key="6">
    <source>
        <dbReference type="ARBA" id="ARBA00023235"/>
    </source>
</evidence>
<accession>A0AAX4HMZ5</accession>
<dbReference type="PANTHER" id="PTHR45745">
    <property type="entry name" value="PHOSPHOMANNOMUTASE 45A"/>
    <property type="match status" value="1"/>
</dbReference>
<dbReference type="PANTHER" id="PTHR45745:SF1">
    <property type="entry name" value="PHOSPHOGLUCOMUTASE 2B-RELATED"/>
    <property type="match status" value="1"/>
</dbReference>
<dbReference type="Proteomes" id="UP001324634">
    <property type="component" value="Chromosome"/>
</dbReference>
<keyword evidence="4 7" id="KW-0479">Metal-binding</keyword>
<dbReference type="EMBL" id="CP139487">
    <property type="protein sequence ID" value="WPU64575.1"/>
    <property type="molecule type" value="Genomic_DNA"/>
</dbReference>
<evidence type="ECO:0000259" key="9">
    <source>
        <dbReference type="Pfam" id="PF02879"/>
    </source>
</evidence>
<dbReference type="InterPro" id="IPR016066">
    <property type="entry name" value="A-D-PHexomutase_CS"/>
</dbReference>
<evidence type="ECO:0000256" key="3">
    <source>
        <dbReference type="ARBA" id="ARBA00022553"/>
    </source>
</evidence>
<dbReference type="Gene3D" id="3.40.120.10">
    <property type="entry name" value="Alpha-D-Glucose-1,6-Bisphosphate, subunit A, domain 3"/>
    <property type="match status" value="3"/>
</dbReference>
<dbReference type="KEGG" id="psti:SOO65_17925"/>
<keyword evidence="12" id="KW-1185">Reference proteome</keyword>
<dbReference type="AlphaFoldDB" id="A0AAX4HMZ5"/>
<evidence type="ECO:0000256" key="2">
    <source>
        <dbReference type="ARBA" id="ARBA00010231"/>
    </source>
</evidence>
<gene>
    <name evidence="11" type="ORF">SOO65_17925</name>
</gene>
<sequence length="587" mass="66044">MDQKIIQNATLWGNNTYFSEADRQEIQKLLADLPKNELELTERFYRDLEFGTGGLRAPMGMGQNRMNRYNVRRATQALANNIMKHFNGGSAVISYDSRNCSKEFALEAAGVFAANGIKAYVFRALTPTPMLSYGVRYYKAQAGIMITASHNPPIYNGFKAFWNDGAQVVPPVDKEIINQYNELTDWNNIKYMPFEEAEKKGLAVWTDEKVENAFYEVIEKKVIQDMDFCKKHGGELSIVYTALHGSAEVPCNVTAKRLGFTNFYSIPEQAKPDGNFPTVKSPNPEDPKALAMAIDYMLKNNGDIVYGTDPDGDRLGVVVNDHGKPAILNGNQIAALMLYYVFFTKVEKKTLPEKALVIKSIVTSPIQNAIVEHFGGTVMDTLTGFKWMAGLIRDLEVQKSPYNFVFASEESFGYMPHNESRDKDGVSSMALMSEVALYYKRKNMSLVDALDEIYAKFGFFYESLVSLDYEGIEGAKKIGRIMEFFRHYPETQFAGEEIVGKEDYEASISSDIRLKSNKAIALPKSNVLSFSFASGNKLFLRPSGTEPKIKFYTMVRETEGDLAAKKLNALKKVKIIEDKIKEFCEKA</sequence>
<dbReference type="Gene3D" id="3.30.310.50">
    <property type="entry name" value="Alpha-D-phosphohexomutase, C-terminal domain"/>
    <property type="match status" value="1"/>
</dbReference>
<dbReference type="Pfam" id="PF02879">
    <property type="entry name" value="PGM_PMM_II"/>
    <property type="match status" value="1"/>
</dbReference>
<name>A0AAX4HMZ5_9BACT</name>
<evidence type="ECO:0000259" key="10">
    <source>
        <dbReference type="Pfam" id="PF02880"/>
    </source>
</evidence>
<dbReference type="GO" id="GO:0005975">
    <property type="term" value="P:carbohydrate metabolic process"/>
    <property type="evidence" value="ECO:0007669"/>
    <property type="project" value="InterPro"/>
</dbReference>